<dbReference type="EMBL" id="BJJW01000006">
    <property type="protein sequence ID" value="GDZ83662.1"/>
    <property type="molecule type" value="Genomic_DNA"/>
</dbReference>
<sequence>MVKKRFLWGNSVSSMQTEGAWNIAGKGPSVYDIKQASQEQSDFKIAIDSYHKYKEDFVLMKHAGMNAYRFQISWSRVIPDGDGAVNEQGLKFYEQFIDDLIAQDITPIVCLYHFDMPLSLAQRFNGLISDHVREAFVRFAKIVIDKFAKKVPYWIPINEQNCMTFAEGFGNSGYLVGEQTLTELYKIANNSLIAYVEIADYIHHFSNLKVGGMVAYQEMYPASQLPNDVMYTRKAMEFINEDFLSFFATGKRSPEVIKYMQKHGFTQLLDELEQAVLNYPNITSDFLAFSYYYSLVIDSNLIDNKRAPNTFMADGHIANVNLKTSDFGWQIDAIGFRNTITKMHNRYNLPILAAENGIGAIEHYDGKNMINDDYRIAYHQEHINEMCKAIEIDGANVIGYLGWGLIDIPSSKGNVEKRYGLVYVNRTNKDTKDLKRIPKKSYFWFKKFIAEKDTQLSQKGEVYNDD</sequence>
<dbReference type="AlphaFoldDB" id="A0A5A5U102"/>
<dbReference type="PANTHER" id="PTHR10353:SF122">
    <property type="entry name" value="6-PHOSPHO-BETA-GLUCOSIDASE ASCB-RELATED"/>
    <property type="match status" value="1"/>
</dbReference>
<dbReference type="RefSeq" id="WP_149334234.1">
    <property type="nucleotide sequence ID" value="NZ_BJJW01000006.1"/>
</dbReference>
<dbReference type="GO" id="GO:0005829">
    <property type="term" value="C:cytosol"/>
    <property type="evidence" value="ECO:0007669"/>
    <property type="project" value="TreeGrafter"/>
</dbReference>
<gene>
    <name evidence="3" type="ORF">LCIT_09040</name>
</gene>
<evidence type="ECO:0000256" key="1">
    <source>
        <dbReference type="ARBA" id="ARBA00023295"/>
    </source>
</evidence>
<dbReference type="InterPro" id="IPR017853">
    <property type="entry name" value="GH"/>
</dbReference>
<comment type="caution">
    <text evidence="3">The sequence shown here is derived from an EMBL/GenBank/DDBJ whole genome shotgun (WGS) entry which is preliminary data.</text>
</comment>
<dbReference type="PANTHER" id="PTHR10353">
    <property type="entry name" value="GLYCOSYL HYDROLASE"/>
    <property type="match status" value="1"/>
</dbReference>
<name>A0A5A5U102_LEUCI</name>
<evidence type="ECO:0000313" key="3">
    <source>
        <dbReference type="EMBL" id="GDZ83662.1"/>
    </source>
</evidence>
<dbReference type="InterPro" id="IPR001360">
    <property type="entry name" value="Glyco_hydro_1"/>
</dbReference>
<keyword evidence="1" id="KW-0326">Glycosidase</keyword>
<comment type="similarity">
    <text evidence="2">Belongs to the glycosyl hydrolase 1 family.</text>
</comment>
<accession>A0A5A5U102</accession>
<keyword evidence="1" id="KW-0378">Hydrolase</keyword>
<dbReference type="Pfam" id="PF00232">
    <property type="entry name" value="Glyco_hydro_1"/>
    <property type="match status" value="1"/>
</dbReference>
<dbReference type="GO" id="GO:0008422">
    <property type="term" value="F:beta-glucosidase activity"/>
    <property type="evidence" value="ECO:0007669"/>
    <property type="project" value="TreeGrafter"/>
</dbReference>
<dbReference type="Proteomes" id="UP000323274">
    <property type="component" value="Unassembled WGS sequence"/>
</dbReference>
<reference evidence="3 4" key="1">
    <citation type="submission" date="2019-04" db="EMBL/GenBank/DDBJ databases">
        <title>A pseudo-fructophilic Leuconostoc citreum strain F192-5 isolated from peel of satsuma mandarin: the first report for isolation and characterization of strain-dependent fructophilic-like characteristics.</title>
        <authorList>
            <person name="Maeno S."/>
            <person name="Tanizawa Y."/>
            <person name="Kajikawa A."/>
            <person name="Kanesaki Y."/>
            <person name="Kubota E."/>
            <person name="Arita M."/>
            <person name="Leon D."/>
            <person name="Endo A."/>
        </authorList>
    </citation>
    <scope>NUCLEOTIDE SEQUENCE [LARGE SCALE GENOMIC DNA]</scope>
    <source>
        <strain evidence="3 4">F192-5</strain>
    </source>
</reference>
<dbReference type="SUPFAM" id="SSF51445">
    <property type="entry name" value="(Trans)glycosidases"/>
    <property type="match status" value="1"/>
</dbReference>
<dbReference type="Gene3D" id="3.20.20.80">
    <property type="entry name" value="Glycosidases"/>
    <property type="match status" value="1"/>
</dbReference>
<dbReference type="PRINTS" id="PR00131">
    <property type="entry name" value="GLHYDRLASE1"/>
</dbReference>
<organism evidence="3 4">
    <name type="scientific">Leuconostoc citreum</name>
    <dbReference type="NCBI Taxonomy" id="33964"/>
    <lineage>
        <taxon>Bacteria</taxon>
        <taxon>Bacillati</taxon>
        <taxon>Bacillota</taxon>
        <taxon>Bacilli</taxon>
        <taxon>Lactobacillales</taxon>
        <taxon>Lactobacillaceae</taxon>
        <taxon>Leuconostoc</taxon>
    </lineage>
</organism>
<proteinExistence type="inferred from homology"/>
<dbReference type="GO" id="GO:0016052">
    <property type="term" value="P:carbohydrate catabolic process"/>
    <property type="evidence" value="ECO:0007669"/>
    <property type="project" value="TreeGrafter"/>
</dbReference>
<evidence type="ECO:0000313" key="4">
    <source>
        <dbReference type="Proteomes" id="UP000323274"/>
    </source>
</evidence>
<evidence type="ECO:0000256" key="2">
    <source>
        <dbReference type="RuleBase" id="RU003690"/>
    </source>
</evidence>
<protein>
    <submittedName>
        <fullName evidence="3">Beta-glucosidase</fullName>
    </submittedName>
</protein>